<dbReference type="Gene3D" id="3.50.30.50">
    <property type="entry name" value="Putative cyclase"/>
    <property type="match status" value="1"/>
</dbReference>
<dbReference type="FunFam" id="3.50.30.50:FF:000001">
    <property type="entry name" value="Kynurenine formamidase"/>
    <property type="match status" value="1"/>
</dbReference>
<dbReference type="RefSeq" id="WP_093192232.1">
    <property type="nucleotide sequence ID" value="NZ_FNEV01000002.1"/>
</dbReference>
<accession>A0A1G8R108</accession>
<evidence type="ECO:0000256" key="11">
    <source>
        <dbReference type="ARBA" id="ARBA00060547"/>
    </source>
</evidence>
<evidence type="ECO:0000313" key="12">
    <source>
        <dbReference type="EMBL" id="SDJ10664.1"/>
    </source>
</evidence>
<proteinExistence type="predicted"/>
<keyword evidence="9" id="KW-0823">Tryptophan catabolism</keyword>
<evidence type="ECO:0000256" key="6">
    <source>
        <dbReference type="ARBA" id="ARBA00022723"/>
    </source>
</evidence>
<comment type="function">
    <text evidence="2">Catalyzes the hydrolysis of N-formyl-L-kynurenine to L-kynurenine, the second step in the kynurenine pathway of tryptophan degradation.</text>
</comment>
<dbReference type="STRING" id="86666.SAMN04490247_0754"/>
<comment type="subunit">
    <text evidence="3">Homodimer.</text>
</comment>
<dbReference type="PANTHER" id="PTHR31118">
    <property type="entry name" value="CYCLASE-LIKE PROTEIN 2"/>
    <property type="match status" value="1"/>
</dbReference>
<evidence type="ECO:0000256" key="4">
    <source>
        <dbReference type="ARBA" id="ARBA00012930"/>
    </source>
</evidence>
<sequence length="205" mass="22832">MAIYDVSMTIREGMIVYKDKEEKQPKITTSTNGHVTESRIDMDLHTGTHVDSPLHMINDGETMETIAIEDLVGTVKVFDLTEAGDSINKEDIEGFDIEQGDFVLFKTKNSFHESDDFDFDFTFVAEDAATHLADIGIKGVGVDGLGIERSQPEHPTHRSLFQNRIIIIEGLRLKEVPEGSYFMVAAPLKIEGTDASPARILLMDE</sequence>
<evidence type="ECO:0000313" key="13">
    <source>
        <dbReference type="Proteomes" id="UP000199225"/>
    </source>
</evidence>
<protein>
    <recommendedName>
        <fullName evidence="5">Kynurenine formamidase</fullName>
        <ecNumber evidence="4">3.5.1.9</ecNumber>
    </recommendedName>
</protein>
<evidence type="ECO:0000256" key="5">
    <source>
        <dbReference type="ARBA" id="ARBA00014889"/>
    </source>
</evidence>
<comment type="pathway">
    <text evidence="11">Amino-acid degradation; L-tryptophan degradation via kynurenine pathway; L-kynurenine from L-tryptophan: step 2/2.</text>
</comment>
<keyword evidence="13" id="KW-1185">Reference proteome</keyword>
<dbReference type="SUPFAM" id="SSF102198">
    <property type="entry name" value="Putative cyclase"/>
    <property type="match status" value="1"/>
</dbReference>
<dbReference type="EC" id="3.5.1.9" evidence="4"/>
<evidence type="ECO:0000256" key="1">
    <source>
        <dbReference type="ARBA" id="ARBA00001947"/>
    </source>
</evidence>
<dbReference type="AlphaFoldDB" id="A0A1G8R108"/>
<dbReference type="InterPro" id="IPR037175">
    <property type="entry name" value="KFase_sf"/>
</dbReference>
<dbReference type="InterPro" id="IPR007325">
    <property type="entry name" value="KFase/CYL"/>
</dbReference>
<dbReference type="EMBL" id="FNEV01000002">
    <property type="protein sequence ID" value="SDJ10664.1"/>
    <property type="molecule type" value="Genomic_DNA"/>
</dbReference>
<evidence type="ECO:0000256" key="9">
    <source>
        <dbReference type="ARBA" id="ARBA00023079"/>
    </source>
</evidence>
<evidence type="ECO:0000256" key="3">
    <source>
        <dbReference type="ARBA" id="ARBA00011738"/>
    </source>
</evidence>
<dbReference type="Proteomes" id="UP000199225">
    <property type="component" value="Unassembled WGS sequence"/>
</dbReference>
<gene>
    <name evidence="12" type="ORF">SAMN04490247_0754</name>
</gene>
<evidence type="ECO:0000256" key="2">
    <source>
        <dbReference type="ARBA" id="ARBA00002204"/>
    </source>
</evidence>
<keyword evidence="7" id="KW-0378">Hydrolase</keyword>
<keyword evidence="8" id="KW-0862">Zinc</keyword>
<evidence type="ECO:0000256" key="8">
    <source>
        <dbReference type="ARBA" id="ARBA00022833"/>
    </source>
</evidence>
<evidence type="ECO:0000256" key="7">
    <source>
        <dbReference type="ARBA" id="ARBA00022801"/>
    </source>
</evidence>
<comment type="catalytic activity">
    <reaction evidence="10">
        <text>N-formyl-L-kynurenine + H2O = L-kynurenine + formate + H(+)</text>
        <dbReference type="Rhea" id="RHEA:13009"/>
        <dbReference type="ChEBI" id="CHEBI:15377"/>
        <dbReference type="ChEBI" id="CHEBI:15378"/>
        <dbReference type="ChEBI" id="CHEBI:15740"/>
        <dbReference type="ChEBI" id="CHEBI:57959"/>
        <dbReference type="ChEBI" id="CHEBI:58629"/>
        <dbReference type="EC" id="3.5.1.9"/>
    </reaction>
</comment>
<name>A0A1G8R108_9BACI</name>
<reference evidence="13" key="1">
    <citation type="submission" date="2016-10" db="EMBL/GenBank/DDBJ databases">
        <authorList>
            <person name="Varghese N."/>
            <person name="Submissions S."/>
        </authorList>
    </citation>
    <scope>NUCLEOTIDE SEQUENCE [LARGE SCALE GENOMIC DNA]</scope>
    <source>
        <strain evidence="13">DSM 4771</strain>
    </source>
</reference>
<dbReference type="Pfam" id="PF04199">
    <property type="entry name" value="Cyclase"/>
    <property type="match status" value="1"/>
</dbReference>
<organism evidence="12 13">
    <name type="scientific">Salimicrobium halophilum</name>
    <dbReference type="NCBI Taxonomy" id="86666"/>
    <lineage>
        <taxon>Bacteria</taxon>
        <taxon>Bacillati</taxon>
        <taxon>Bacillota</taxon>
        <taxon>Bacilli</taxon>
        <taxon>Bacillales</taxon>
        <taxon>Bacillaceae</taxon>
        <taxon>Salimicrobium</taxon>
    </lineage>
</organism>
<dbReference type="GO" id="GO:0019441">
    <property type="term" value="P:L-tryptophan catabolic process to kynurenine"/>
    <property type="evidence" value="ECO:0007669"/>
    <property type="project" value="InterPro"/>
</dbReference>
<dbReference type="GO" id="GO:0046872">
    <property type="term" value="F:metal ion binding"/>
    <property type="evidence" value="ECO:0007669"/>
    <property type="project" value="UniProtKB-KW"/>
</dbReference>
<dbReference type="GO" id="GO:0004061">
    <property type="term" value="F:arylformamidase activity"/>
    <property type="evidence" value="ECO:0007669"/>
    <property type="project" value="UniProtKB-EC"/>
</dbReference>
<evidence type="ECO:0000256" key="10">
    <source>
        <dbReference type="ARBA" id="ARBA00048496"/>
    </source>
</evidence>
<comment type="cofactor">
    <cofactor evidence="1">
        <name>Zn(2+)</name>
        <dbReference type="ChEBI" id="CHEBI:29105"/>
    </cofactor>
</comment>
<dbReference type="PANTHER" id="PTHR31118:SF12">
    <property type="entry name" value="CYCLASE-LIKE PROTEIN 2"/>
    <property type="match status" value="1"/>
</dbReference>
<dbReference type="OrthoDB" id="9796085at2"/>
<keyword evidence="6" id="KW-0479">Metal-binding</keyword>